<evidence type="ECO:0000313" key="2">
    <source>
        <dbReference type="EMBL" id="RJE82947.1"/>
    </source>
</evidence>
<proteinExistence type="predicted"/>
<reference evidence="3" key="1">
    <citation type="submission" date="2018-09" db="EMBL/GenBank/DDBJ databases">
        <title>Acidovorax cavernicola nov. sp. isolated from Gruta de las Maravillas (Aracena, Spain).</title>
        <authorList>
            <person name="Jurado V."/>
            <person name="Gutierrez-Patricio S."/>
            <person name="Gonzalez-Pimentel J.L."/>
            <person name="Miller A.Z."/>
            <person name="Laiz L."/>
            <person name="Saiz-Jimenez C."/>
        </authorList>
    </citation>
    <scope>NUCLEOTIDE SEQUENCE [LARGE SCALE GENOMIC DNA]</scope>
    <source>
        <strain evidence="3">1011MAR3C25</strain>
    </source>
</reference>
<evidence type="ECO:0000256" key="1">
    <source>
        <dbReference type="SAM" id="Phobius"/>
    </source>
</evidence>
<keyword evidence="1" id="KW-1133">Transmembrane helix</keyword>
<comment type="caution">
    <text evidence="2">The sequence shown here is derived from an EMBL/GenBank/DDBJ whole genome shotgun (WGS) entry which is preliminary data.</text>
</comment>
<dbReference type="EMBL" id="QZCG01000013">
    <property type="protein sequence ID" value="RJE82947.1"/>
    <property type="molecule type" value="Genomic_DNA"/>
</dbReference>
<feature type="transmembrane region" description="Helical" evidence="1">
    <location>
        <begin position="59"/>
        <end position="88"/>
    </location>
</feature>
<protein>
    <submittedName>
        <fullName evidence="2">Rod shape-determining protein MreD</fullName>
    </submittedName>
</protein>
<feature type="transmembrane region" description="Helical" evidence="1">
    <location>
        <begin position="144"/>
        <end position="162"/>
    </location>
</feature>
<dbReference type="RefSeq" id="WP_119751268.1">
    <property type="nucleotide sequence ID" value="NZ_QZCG01000013.1"/>
</dbReference>
<feature type="transmembrane region" description="Helical" evidence="1">
    <location>
        <begin position="109"/>
        <end position="132"/>
    </location>
</feature>
<dbReference type="AlphaFoldDB" id="A0A418SQ29"/>
<gene>
    <name evidence="2" type="ORF">D3P04_18125</name>
</gene>
<evidence type="ECO:0000313" key="3">
    <source>
        <dbReference type="Proteomes" id="UP000284202"/>
    </source>
</evidence>
<keyword evidence="1" id="KW-0812">Transmembrane</keyword>
<organism evidence="2 3">
    <name type="scientific">Paracoccus onubensis</name>
    <dbReference type="NCBI Taxonomy" id="1675788"/>
    <lineage>
        <taxon>Bacteria</taxon>
        <taxon>Pseudomonadati</taxon>
        <taxon>Pseudomonadota</taxon>
        <taxon>Alphaproteobacteria</taxon>
        <taxon>Rhodobacterales</taxon>
        <taxon>Paracoccaceae</taxon>
        <taxon>Paracoccus</taxon>
    </lineage>
</organism>
<sequence>MIENMRKQILIGSGLFILCQLVILFARLMPLRAGEIGQPGPDLAICLLFAWLLRRPDQLAAVGIAGVFLLEDILLLRPLGLWTAIVLLASEYTRSREARWRDQPFMVEWLRVSIMIGVMMLGYRVLQLVFVLPVPSLTKISLQYIQTVGFYPLVVLGSRWLFGLRRITAADAEMMRHNR</sequence>
<dbReference type="Proteomes" id="UP000284202">
    <property type="component" value="Unassembled WGS sequence"/>
</dbReference>
<feature type="transmembrane region" description="Helical" evidence="1">
    <location>
        <begin position="9"/>
        <end position="29"/>
    </location>
</feature>
<accession>A0A418SQ29</accession>
<name>A0A418SQ29_9RHOB</name>
<keyword evidence="1" id="KW-0472">Membrane</keyword>
<dbReference type="OrthoDB" id="7629477at2"/>
<keyword evidence="3" id="KW-1185">Reference proteome</keyword>